<keyword evidence="4" id="KW-1185">Reference proteome</keyword>
<evidence type="ECO:0000313" key="3">
    <source>
        <dbReference type="EMBL" id="ASV68247.1"/>
    </source>
</evidence>
<protein>
    <recommendedName>
        <fullName evidence="5">Glycosyltransferase</fullName>
    </recommendedName>
</protein>
<gene>
    <name evidence="3" type="ORF">CKF48_13480</name>
</gene>
<dbReference type="InterPro" id="IPR001296">
    <property type="entry name" value="Glyco_trans_1"/>
</dbReference>
<proteinExistence type="predicted"/>
<dbReference type="GO" id="GO:0016757">
    <property type="term" value="F:glycosyltransferase activity"/>
    <property type="evidence" value="ECO:0007669"/>
    <property type="project" value="InterPro"/>
</dbReference>
<dbReference type="Pfam" id="PF00534">
    <property type="entry name" value="Glycos_transf_1"/>
    <property type="match status" value="1"/>
</dbReference>
<dbReference type="Pfam" id="PF13439">
    <property type="entry name" value="Glyco_transf_4"/>
    <property type="match status" value="1"/>
</dbReference>
<feature type="domain" description="Glycosyltransferase subfamily 4-like N-terminal" evidence="2">
    <location>
        <begin position="36"/>
        <end position="180"/>
    </location>
</feature>
<sequence>MKKDGISTMKVLHLNAGNDTGGGMTHILDLLENSDPTVFTLGIFEPGPIYQKALERGIRVKLFATKKRYDLSVIQRLKKYIEAEQMTMIHTHGARANLYGYLLKKTYRECKWVTTLHSNPYDDFLNRGLKGKAFTKLHLWLLKHPDYYFAISNRSKELLLSNGVDGSKVKTIFNGIDFNRQMQSCTLERKGLGLEANDFVIAMVARLTPVKGHRIALEAISRVMAKAPQVKLLLIGDGFLEQELKAFVNNKGLAKQIKFLGYRQDIDALLQISDLHLLSSLSENFPIVLLEAARAKKPVISTDVGGVCELIPSKDYGWLVPVKDVDALALAIEEAINAHYVGSLKKIGENLYKHASRWFSVEHFRENVMDAYKNWT</sequence>
<feature type="domain" description="Glycosyl transferase family 1" evidence="1">
    <location>
        <begin position="188"/>
        <end position="353"/>
    </location>
</feature>
<dbReference type="EMBL" id="CP022983">
    <property type="protein sequence ID" value="ASV68247.1"/>
    <property type="molecule type" value="Genomic_DNA"/>
</dbReference>
<dbReference type="PANTHER" id="PTHR12526">
    <property type="entry name" value="GLYCOSYLTRANSFERASE"/>
    <property type="match status" value="1"/>
</dbReference>
<name>A0A248TJ71_9BACI</name>
<evidence type="ECO:0000313" key="4">
    <source>
        <dbReference type="Proteomes" id="UP000215137"/>
    </source>
</evidence>
<evidence type="ECO:0000259" key="2">
    <source>
        <dbReference type="Pfam" id="PF13439"/>
    </source>
</evidence>
<organism evidence="3 4">
    <name type="scientific">Cytobacillus kochii</name>
    <dbReference type="NCBI Taxonomy" id="859143"/>
    <lineage>
        <taxon>Bacteria</taxon>
        <taxon>Bacillati</taxon>
        <taxon>Bacillota</taxon>
        <taxon>Bacilli</taxon>
        <taxon>Bacillales</taxon>
        <taxon>Bacillaceae</taxon>
        <taxon>Cytobacillus</taxon>
    </lineage>
</organism>
<dbReference type="SUPFAM" id="SSF53756">
    <property type="entry name" value="UDP-Glycosyltransferase/glycogen phosphorylase"/>
    <property type="match status" value="1"/>
</dbReference>
<dbReference type="Proteomes" id="UP000215137">
    <property type="component" value="Chromosome"/>
</dbReference>
<dbReference type="Gene3D" id="3.40.50.2000">
    <property type="entry name" value="Glycogen Phosphorylase B"/>
    <property type="match status" value="2"/>
</dbReference>
<evidence type="ECO:0000259" key="1">
    <source>
        <dbReference type="Pfam" id="PF00534"/>
    </source>
</evidence>
<dbReference type="InterPro" id="IPR028098">
    <property type="entry name" value="Glyco_trans_4-like_N"/>
</dbReference>
<reference evidence="3 4" key="1">
    <citation type="submission" date="2017-08" db="EMBL/GenBank/DDBJ databases">
        <title>Complete Genome Sequence of Bacillus kochii Oregon-R-modENCODE STRAIN BDGP4, isolated from Drosophila melanogaster gut.</title>
        <authorList>
            <person name="Wan K.H."/>
            <person name="Yu C."/>
            <person name="Park S."/>
            <person name="Hammonds A.S."/>
            <person name="Booth B.W."/>
            <person name="Celniker S.E."/>
        </authorList>
    </citation>
    <scope>NUCLEOTIDE SEQUENCE [LARGE SCALE GENOMIC DNA]</scope>
    <source>
        <strain evidence="3 4">BDGP4</strain>
    </source>
</reference>
<dbReference type="PANTHER" id="PTHR12526:SF638">
    <property type="entry name" value="SPORE COAT PROTEIN SA"/>
    <property type="match status" value="1"/>
</dbReference>
<dbReference type="AlphaFoldDB" id="A0A248TJ71"/>
<evidence type="ECO:0008006" key="5">
    <source>
        <dbReference type="Google" id="ProtNLM"/>
    </source>
</evidence>
<accession>A0A248TJ71</accession>
<dbReference type="OrthoDB" id="9804196at2"/>
<dbReference type="KEGG" id="bko:CKF48_13480"/>